<organism evidence="7 8">
    <name type="scientific">Sphingobacterium bambusae</name>
    <dbReference type="NCBI Taxonomy" id="662858"/>
    <lineage>
        <taxon>Bacteria</taxon>
        <taxon>Pseudomonadati</taxon>
        <taxon>Bacteroidota</taxon>
        <taxon>Sphingobacteriia</taxon>
        <taxon>Sphingobacteriales</taxon>
        <taxon>Sphingobacteriaceae</taxon>
        <taxon>Sphingobacterium</taxon>
    </lineage>
</organism>
<dbReference type="Gene3D" id="1.20.1600.10">
    <property type="entry name" value="Outer membrane efflux proteins (OEP)"/>
    <property type="match status" value="1"/>
</dbReference>
<dbReference type="EMBL" id="JBHUPB010000014">
    <property type="protein sequence ID" value="MFD2969575.1"/>
    <property type="molecule type" value="Genomic_DNA"/>
</dbReference>
<dbReference type="Proteomes" id="UP001597525">
    <property type="component" value="Unassembled WGS sequence"/>
</dbReference>
<name>A0ABW6BLH4_9SPHI</name>
<dbReference type="SUPFAM" id="SSF56954">
    <property type="entry name" value="Outer membrane efflux proteins (OEP)"/>
    <property type="match status" value="1"/>
</dbReference>
<proteinExistence type="predicted"/>
<evidence type="ECO:0000256" key="5">
    <source>
        <dbReference type="ARBA" id="ARBA00023237"/>
    </source>
</evidence>
<evidence type="ECO:0000256" key="4">
    <source>
        <dbReference type="ARBA" id="ARBA00023136"/>
    </source>
</evidence>
<keyword evidence="4" id="KW-0472">Membrane</keyword>
<evidence type="ECO:0000256" key="3">
    <source>
        <dbReference type="ARBA" id="ARBA00022692"/>
    </source>
</evidence>
<dbReference type="InterPro" id="IPR051906">
    <property type="entry name" value="TolC-like"/>
</dbReference>
<comment type="caution">
    <text evidence="7">The sequence shown here is derived from an EMBL/GenBank/DDBJ whole genome shotgun (WGS) entry which is preliminary data.</text>
</comment>
<dbReference type="RefSeq" id="WP_320185408.1">
    <property type="nucleotide sequence ID" value="NZ_CP138332.1"/>
</dbReference>
<feature type="signal peptide" evidence="6">
    <location>
        <begin position="1"/>
        <end position="18"/>
    </location>
</feature>
<sequence>MKRTLRYILLFLPLFTQAQSLSIEQLWASFPTSSTQRQAQLRQHIQQVERTFDKLDKLPVVYGDLNLQRNLIIPTTPVPAIAFDPSAPAGTYIPLRFATRWSSKAGIQLEWTLFDPARRGRKDETNLAAEKVEINEKQAKQSWERDATLAYAAIVLATKQYAMALQDSTAYAEILQISRDRWQAGRESEINYLDAQQEMERKKIQRAEAWTVLAAANIELQKYAEIDTILTLSSDIPDIMSYLDSYHGHDYAVDMAALEVKIARLQTEQTKRQILPTLSFNSYLGAQYFDNDLRLLHMDSWYGNSYANLSLRIPLSAYVLQRSALQQASWRQQLREEEWQERAGHDQVATQKREQQKKAAIKKMESLKAIEDLALQKKEVLWAAYEAGRSLLVNYNAANSAYIAAQQAHWQAQYDWIDLLLQTAAD</sequence>
<evidence type="ECO:0000256" key="2">
    <source>
        <dbReference type="ARBA" id="ARBA00022452"/>
    </source>
</evidence>
<evidence type="ECO:0000256" key="1">
    <source>
        <dbReference type="ARBA" id="ARBA00004442"/>
    </source>
</evidence>
<keyword evidence="3" id="KW-0812">Transmembrane</keyword>
<comment type="subcellular location">
    <subcellularLocation>
        <location evidence="1">Cell outer membrane</location>
    </subcellularLocation>
</comment>
<protein>
    <submittedName>
        <fullName evidence="7">TolC family protein</fullName>
    </submittedName>
</protein>
<evidence type="ECO:0000313" key="7">
    <source>
        <dbReference type="EMBL" id="MFD2969575.1"/>
    </source>
</evidence>
<dbReference type="PANTHER" id="PTHR30026:SF20">
    <property type="entry name" value="OUTER MEMBRANE PROTEIN TOLC"/>
    <property type="match status" value="1"/>
</dbReference>
<evidence type="ECO:0000313" key="8">
    <source>
        <dbReference type="Proteomes" id="UP001597525"/>
    </source>
</evidence>
<keyword evidence="5" id="KW-0998">Cell outer membrane</keyword>
<evidence type="ECO:0000256" key="6">
    <source>
        <dbReference type="SAM" id="SignalP"/>
    </source>
</evidence>
<keyword evidence="8" id="KW-1185">Reference proteome</keyword>
<accession>A0ABW6BLH4</accession>
<gene>
    <name evidence="7" type="ORF">ACFS7Y_19430</name>
</gene>
<keyword evidence="2" id="KW-1134">Transmembrane beta strand</keyword>
<reference evidence="8" key="1">
    <citation type="journal article" date="2019" name="Int. J. Syst. Evol. Microbiol.">
        <title>The Global Catalogue of Microorganisms (GCM) 10K type strain sequencing project: providing services to taxonomists for standard genome sequencing and annotation.</title>
        <authorList>
            <consortium name="The Broad Institute Genomics Platform"/>
            <consortium name="The Broad Institute Genome Sequencing Center for Infectious Disease"/>
            <person name="Wu L."/>
            <person name="Ma J."/>
        </authorList>
    </citation>
    <scope>NUCLEOTIDE SEQUENCE [LARGE SCALE GENOMIC DNA]</scope>
    <source>
        <strain evidence="8">KCTC 22814</strain>
    </source>
</reference>
<feature type="chain" id="PRO_5046401673" evidence="6">
    <location>
        <begin position="19"/>
        <end position="426"/>
    </location>
</feature>
<dbReference type="PANTHER" id="PTHR30026">
    <property type="entry name" value="OUTER MEMBRANE PROTEIN TOLC"/>
    <property type="match status" value="1"/>
</dbReference>
<keyword evidence="6" id="KW-0732">Signal</keyword>